<evidence type="ECO:0008006" key="3">
    <source>
        <dbReference type="Google" id="ProtNLM"/>
    </source>
</evidence>
<protein>
    <recommendedName>
        <fullName evidence="3">YubB ferredoxin-like domain-containing protein</fullName>
    </recommendedName>
</protein>
<comment type="caution">
    <text evidence="1">The sequence shown here is derived from an EMBL/GenBank/DDBJ whole genome shotgun (WGS) entry which is preliminary data.</text>
</comment>
<proteinExistence type="predicted"/>
<dbReference type="RefSeq" id="WP_250927042.1">
    <property type="nucleotide sequence ID" value="NZ_JAMQBK010000008.1"/>
</dbReference>
<keyword evidence="2" id="KW-1185">Reference proteome</keyword>
<accession>A0ABT0TY21</accession>
<sequence length="172" mass="19973">MAKRKGVQPPKPKPPTNAEWIAFIPTVRENFAREITQMCDEVEPELWQNPGICGLMYEFLPWHEHSSIAIQLRDDDPTDPPSWANYECVDPNGTNIEDEIAMYTSSPSDLVYHRLLVEAAEALLSINFSDFGQSETMEDGYLYCPFRLQVYHGDEKFRFNYCEYVLARRLDQ</sequence>
<name>A0ABT0TY21_9BACT</name>
<dbReference type="Proteomes" id="UP001202961">
    <property type="component" value="Unassembled WGS sequence"/>
</dbReference>
<evidence type="ECO:0000313" key="2">
    <source>
        <dbReference type="Proteomes" id="UP001202961"/>
    </source>
</evidence>
<dbReference type="EMBL" id="JAMQBK010000008">
    <property type="protein sequence ID" value="MCM2369371.1"/>
    <property type="molecule type" value="Genomic_DNA"/>
</dbReference>
<evidence type="ECO:0000313" key="1">
    <source>
        <dbReference type="EMBL" id="MCM2369371.1"/>
    </source>
</evidence>
<reference evidence="1 2" key="1">
    <citation type="journal article" date="2022" name="Syst. Appl. Microbiol.">
        <title>Rhodopirellula aestuarii sp. nov., a novel member of the genus Rhodopirellula isolated from brackish sediments collected in the Tagus River estuary, Portugal.</title>
        <authorList>
            <person name="Vitorino I.R."/>
            <person name="Klimek D."/>
            <person name="Calusinska M."/>
            <person name="Lobo-da-Cunha A."/>
            <person name="Vasconcelos V."/>
            <person name="Lage O.M."/>
        </authorList>
    </citation>
    <scope>NUCLEOTIDE SEQUENCE [LARGE SCALE GENOMIC DNA]</scope>
    <source>
        <strain evidence="1 2">ICT_H3.1</strain>
    </source>
</reference>
<organism evidence="1 2">
    <name type="scientific">Aporhodopirellula aestuarii</name>
    <dbReference type="NCBI Taxonomy" id="2950107"/>
    <lineage>
        <taxon>Bacteria</taxon>
        <taxon>Pseudomonadati</taxon>
        <taxon>Planctomycetota</taxon>
        <taxon>Planctomycetia</taxon>
        <taxon>Pirellulales</taxon>
        <taxon>Pirellulaceae</taxon>
        <taxon>Aporhodopirellula</taxon>
    </lineage>
</organism>
<gene>
    <name evidence="1" type="ORF">NB063_01920</name>
</gene>